<protein>
    <submittedName>
        <fullName evidence="1">Uncharacterized protein</fullName>
    </submittedName>
</protein>
<organism evidence="1 2">
    <name type="scientific">Agarivorans gilvus</name>
    <dbReference type="NCBI Taxonomy" id="680279"/>
    <lineage>
        <taxon>Bacteria</taxon>
        <taxon>Pseudomonadati</taxon>
        <taxon>Pseudomonadota</taxon>
        <taxon>Gammaproteobacteria</taxon>
        <taxon>Alteromonadales</taxon>
        <taxon>Alteromonadaceae</taxon>
        <taxon>Agarivorans</taxon>
    </lineage>
</organism>
<dbReference type="RefSeq" id="WP_055733994.1">
    <property type="nucleotide sequence ID" value="NZ_BMDY01000025.1"/>
</dbReference>
<accession>A0ABQ1I740</accession>
<dbReference type="Proteomes" id="UP000651977">
    <property type="component" value="Unassembled WGS sequence"/>
</dbReference>
<evidence type="ECO:0000313" key="2">
    <source>
        <dbReference type="Proteomes" id="UP000651977"/>
    </source>
</evidence>
<dbReference type="EMBL" id="BMDY01000025">
    <property type="protein sequence ID" value="GGB17783.1"/>
    <property type="molecule type" value="Genomic_DNA"/>
</dbReference>
<evidence type="ECO:0000313" key="1">
    <source>
        <dbReference type="EMBL" id="GGB17783.1"/>
    </source>
</evidence>
<sequence length="60" mass="6824">MQQIYIAFERLSGLLSKEKTVYLPFNGSVEEAEAHLHSEEFDLFLSTTLGSNPRVVTNKH</sequence>
<reference evidence="2" key="1">
    <citation type="journal article" date="2019" name="Int. J. Syst. Evol. Microbiol.">
        <title>The Global Catalogue of Microorganisms (GCM) 10K type strain sequencing project: providing services to taxonomists for standard genome sequencing and annotation.</title>
        <authorList>
            <consortium name="The Broad Institute Genomics Platform"/>
            <consortium name="The Broad Institute Genome Sequencing Center for Infectious Disease"/>
            <person name="Wu L."/>
            <person name="Ma J."/>
        </authorList>
    </citation>
    <scope>NUCLEOTIDE SEQUENCE [LARGE SCALE GENOMIC DNA]</scope>
    <source>
        <strain evidence="2">CGMCC 1.10131</strain>
    </source>
</reference>
<gene>
    <name evidence="1" type="ORF">GCM10007414_34000</name>
</gene>
<comment type="caution">
    <text evidence="1">The sequence shown here is derived from an EMBL/GenBank/DDBJ whole genome shotgun (WGS) entry which is preliminary data.</text>
</comment>
<keyword evidence="2" id="KW-1185">Reference proteome</keyword>
<name>A0ABQ1I740_9ALTE</name>
<proteinExistence type="predicted"/>